<protein>
    <submittedName>
        <fullName evidence="1">Uncharacterized protein</fullName>
    </submittedName>
</protein>
<organism evidence="1 2">
    <name type="scientific">Lacrimispora xylanolytica</name>
    <dbReference type="NCBI Taxonomy" id="29375"/>
    <lineage>
        <taxon>Bacteria</taxon>
        <taxon>Bacillati</taxon>
        <taxon>Bacillota</taxon>
        <taxon>Clostridia</taxon>
        <taxon>Lachnospirales</taxon>
        <taxon>Lachnospiraceae</taxon>
        <taxon>Lacrimispora</taxon>
    </lineage>
</organism>
<reference evidence="1" key="1">
    <citation type="submission" date="2022-11" db="EMBL/GenBank/DDBJ databases">
        <title>Lacrimispora xylanolytica sy1, complete genome.</title>
        <authorList>
            <person name="Choi S."/>
        </authorList>
    </citation>
    <scope>NUCLEOTIDE SEQUENCE</scope>
    <source>
        <strain evidence="1">Sy1</strain>
    </source>
</reference>
<dbReference type="RefSeq" id="WP_155857723.1">
    <property type="nucleotide sequence ID" value="NZ_CP113524.1"/>
</dbReference>
<accession>A0ABY7AJ37</accession>
<evidence type="ECO:0000313" key="1">
    <source>
        <dbReference type="EMBL" id="WAJ25833.1"/>
    </source>
</evidence>
<gene>
    <name evidence="1" type="ORF">OW255_10100</name>
</gene>
<name>A0ABY7AJ37_9FIRM</name>
<dbReference type="Proteomes" id="UP001163115">
    <property type="component" value="Chromosome"/>
</dbReference>
<evidence type="ECO:0000313" key="2">
    <source>
        <dbReference type="Proteomes" id="UP001163115"/>
    </source>
</evidence>
<keyword evidence="2" id="KW-1185">Reference proteome</keyword>
<dbReference type="EMBL" id="CP113524">
    <property type="protein sequence ID" value="WAJ25833.1"/>
    <property type="molecule type" value="Genomic_DNA"/>
</dbReference>
<proteinExistence type="predicted"/>
<sequence length="57" mass="6617">MNIIVYRPETEEDQKDLEKKAAMVHSQAVLQCLKQLSCPIYQKQAIWKEINPDTNKG</sequence>